<dbReference type="RefSeq" id="WP_103202731.1">
    <property type="nucleotide sequence ID" value="NZ_CVTD020000015.1"/>
</dbReference>
<dbReference type="Pfam" id="PF00535">
    <property type="entry name" value="Glycos_transf_2"/>
    <property type="match status" value="1"/>
</dbReference>
<dbReference type="Gene3D" id="3.90.550.10">
    <property type="entry name" value="Spore Coat Polysaccharide Biosynthesis Protein SpsA, Chain A"/>
    <property type="match status" value="1"/>
</dbReference>
<name>A0A0H5SIM4_HERHM</name>
<dbReference type="Proteomes" id="UP000236497">
    <property type="component" value="Unassembled WGS sequence"/>
</dbReference>
<evidence type="ECO:0000259" key="1">
    <source>
        <dbReference type="Pfam" id="PF00535"/>
    </source>
</evidence>
<keyword evidence="2" id="KW-0808">Transferase</keyword>
<evidence type="ECO:0000313" key="2">
    <source>
        <dbReference type="EMBL" id="CRZ34641.1"/>
    </source>
</evidence>
<dbReference type="OrthoDB" id="9785185at2"/>
<accession>A0A0H5SIM4</accession>
<dbReference type="FunFam" id="3.90.550.10:FF:000130">
    <property type="entry name" value="Family 2 glycosyl transferase"/>
    <property type="match status" value="1"/>
</dbReference>
<dbReference type="GO" id="GO:0016758">
    <property type="term" value="F:hexosyltransferase activity"/>
    <property type="evidence" value="ECO:0007669"/>
    <property type="project" value="UniProtKB-ARBA"/>
</dbReference>
<reference evidence="2 3" key="1">
    <citation type="submission" date="2015-06" db="EMBL/GenBank/DDBJ databases">
        <authorList>
            <person name="Wibberg Daniel"/>
        </authorList>
    </citation>
    <scope>NUCLEOTIDE SEQUENCE [LARGE SCALE GENOMIC DNA]</scope>
    <source>
        <strain evidence="2 3">T3/55T</strain>
    </source>
</reference>
<keyword evidence="2" id="KW-0328">Glycosyltransferase</keyword>
<sequence>MDMVSVITPAWNSEKYIEETIRSVQRQSYTNWEMIIVDDGSTDNTVKIVENISKNDTRIRLIKLKENGGAAKARNCALMEAGGRFIAYLDADDIWKPDKLKKQVQFMQENRYGFSCTSYEVIDDSGKPLNKYIHMLPKVDYYGFLTHNLLQTVGIMVDTSIVDRKYLIMPDMKRRQDAATWLNILRAGFCCYGLDEILAEYRRTKNSLSSNKFKAAKNMWFLYRKVECLSFPFSCFCFLKYAMLAVWKRMYFINKSMVSEEL</sequence>
<dbReference type="SUPFAM" id="SSF53448">
    <property type="entry name" value="Nucleotide-diphospho-sugar transferases"/>
    <property type="match status" value="1"/>
</dbReference>
<keyword evidence="3" id="KW-1185">Reference proteome</keyword>
<dbReference type="EMBL" id="CVTD020000015">
    <property type="protein sequence ID" value="CRZ34641.1"/>
    <property type="molecule type" value="Genomic_DNA"/>
</dbReference>
<gene>
    <name evidence="2" type="primary">tuaG</name>
    <name evidence="2" type="ORF">HHT355_1440</name>
</gene>
<dbReference type="PANTHER" id="PTHR22916:SF3">
    <property type="entry name" value="UDP-GLCNAC:BETAGAL BETA-1,3-N-ACETYLGLUCOSAMINYLTRANSFERASE-LIKE PROTEIN 1"/>
    <property type="match status" value="1"/>
</dbReference>
<dbReference type="AlphaFoldDB" id="A0A0H5SIM4"/>
<protein>
    <submittedName>
        <fullName evidence="2">Putative teichuronic acid biosynthesis glycosyltransferase TuaG</fullName>
        <ecNumber evidence="2">2.4.-.-</ecNumber>
    </submittedName>
</protein>
<dbReference type="EC" id="2.4.-.-" evidence="2"/>
<dbReference type="PANTHER" id="PTHR22916">
    <property type="entry name" value="GLYCOSYLTRANSFERASE"/>
    <property type="match status" value="1"/>
</dbReference>
<dbReference type="InterPro" id="IPR001173">
    <property type="entry name" value="Glyco_trans_2-like"/>
</dbReference>
<evidence type="ECO:0000313" key="3">
    <source>
        <dbReference type="Proteomes" id="UP000236497"/>
    </source>
</evidence>
<dbReference type="InterPro" id="IPR029044">
    <property type="entry name" value="Nucleotide-diphossugar_trans"/>
</dbReference>
<feature type="domain" description="Glycosyltransferase 2-like" evidence="1">
    <location>
        <begin position="5"/>
        <end position="159"/>
    </location>
</feature>
<proteinExistence type="predicted"/>
<organism evidence="2 3">
    <name type="scientific">Herbinix hemicellulosilytica</name>
    <dbReference type="NCBI Taxonomy" id="1564487"/>
    <lineage>
        <taxon>Bacteria</taxon>
        <taxon>Bacillati</taxon>
        <taxon>Bacillota</taxon>
        <taxon>Clostridia</taxon>
        <taxon>Lachnospirales</taxon>
        <taxon>Lachnospiraceae</taxon>
        <taxon>Herbinix</taxon>
    </lineage>
</organism>